<feature type="region of interest" description="Disordered" evidence="1">
    <location>
        <begin position="1"/>
        <end position="53"/>
    </location>
</feature>
<dbReference type="OrthoDB" id="416217at2759"/>
<dbReference type="Proteomes" id="UP000326565">
    <property type="component" value="Unassembled WGS sequence"/>
</dbReference>
<accession>A0A5N5WYC7</accession>
<proteinExistence type="predicted"/>
<organism evidence="2 3">
    <name type="scientific">Aspergillus leporis</name>
    <dbReference type="NCBI Taxonomy" id="41062"/>
    <lineage>
        <taxon>Eukaryota</taxon>
        <taxon>Fungi</taxon>
        <taxon>Dikarya</taxon>
        <taxon>Ascomycota</taxon>
        <taxon>Pezizomycotina</taxon>
        <taxon>Eurotiomycetes</taxon>
        <taxon>Eurotiomycetidae</taxon>
        <taxon>Eurotiales</taxon>
        <taxon>Aspergillaceae</taxon>
        <taxon>Aspergillus</taxon>
        <taxon>Aspergillus subgen. Circumdati</taxon>
    </lineage>
</organism>
<feature type="compositionally biased region" description="Polar residues" evidence="1">
    <location>
        <begin position="30"/>
        <end position="53"/>
    </location>
</feature>
<evidence type="ECO:0008006" key="4">
    <source>
        <dbReference type="Google" id="ProtNLM"/>
    </source>
</evidence>
<dbReference type="PANTHER" id="PTHR47784:SF7">
    <property type="entry name" value="ZN(II)2CYS6 TRANSCRIPTION FACTOR (EUROFUNG)"/>
    <property type="match status" value="1"/>
</dbReference>
<evidence type="ECO:0000256" key="1">
    <source>
        <dbReference type="SAM" id="MobiDB-lite"/>
    </source>
</evidence>
<keyword evidence="3" id="KW-1185">Reference proteome</keyword>
<dbReference type="EMBL" id="ML732241">
    <property type="protein sequence ID" value="KAB8072705.1"/>
    <property type="molecule type" value="Genomic_DNA"/>
</dbReference>
<name>A0A5N5WYC7_9EURO</name>
<dbReference type="GO" id="GO:0001228">
    <property type="term" value="F:DNA-binding transcription activator activity, RNA polymerase II-specific"/>
    <property type="evidence" value="ECO:0007669"/>
    <property type="project" value="TreeGrafter"/>
</dbReference>
<dbReference type="InterPro" id="IPR053157">
    <property type="entry name" value="Sterol_Uptake_Regulator"/>
</dbReference>
<protein>
    <recommendedName>
        <fullName evidence="4">C6 transcription factor</fullName>
    </recommendedName>
</protein>
<dbReference type="InterPro" id="IPR021858">
    <property type="entry name" value="Fun_TF"/>
</dbReference>
<sequence length="385" mass="43259">MLCVYPSKEQTLRRRHTSPHEDRRRWHVVTTLNSPSSNTATGSDSTSPAVTLSSHPNLAPHNFAANDLRFLHHFLIVAYPHLPFGSEDLWKTRLPASAHECPHLMHAILCLGATHLSLVTPDGGRYTTLAATHRGKALRMLGDALATGDQSGPTELDLMLATAYALTFQANYMADGLVDFAVMVRGCGIITRQILNKYNGSEMFKLLKPEAIYTDVVSRIPLTPCADPETLDTPIKTLESIEPLLINTSHRSAYRTLLSTYQGMKRSSLEGFIAFTGFYNSWERMGNQEFMEFLEPTNYISRVLFLHYIAISVMLRPVFHILRAPRTMVFPKDELPLHQWGAHIYECLPFSMRGSVDWQARFIALDKKLLESGSSNLAIEELSAR</sequence>
<dbReference type="PANTHER" id="PTHR47784">
    <property type="entry name" value="STEROL UPTAKE CONTROL PROTEIN 2"/>
    <property type="match status" value="1"/>
</dbReference>
<gene>
    <name evidence="2" type="ORF">BDV29DRAFT_148301</name>
</gene>
<dbReference type="Pfam" id="PF11951">
    <property type="entry name" value="Fungal_trans_2"/>
    <property type="match status" value="1"/>
</dbReference>
<reference evidence="2 3" key="1">
    <citation type="submission" date="2019-04" db="EMBL/GenBank/DDBJ databases">
        <title>Friends and foes A comparative genomics study of 23 Aspergillus species from section Flavi.</title>
        <authorList>
            <consortium name="DOE Joint Genome Institute"/>
            <person name="Kjaerbolling I."/>
            <person name="Vesth T."/>
            <person name="Frisvad J.C."/>
            <person name="Nybo J.L."/>
            <person name="Theobald S."/>
            <person name="Kildgaard S."/>
            <person name="Isbrandt T."/>
            <person name="Kuo A."/>
            <person name="Sato A."/>
            <person name="Lyhne E.K."/>
            <person name="Kogle M.E."/>
            <person name="Wiebenga A."/>
            <person name="Kun R.S."/>
            <person name="Lubbers R.J."/>
            <person name="Makela M.R."/>
            <person name="Barry K."/>
            <person name="Chovatia M."/>
            <person name="Clum A."/>
            <person name="Daum C."/>
            <person name="Haridas S."/>
            <person name="He G."/>
            <person name="LaButti K."/>
            <person name="Lipzen A."/>
            <person name="Mondo S."/>
            <person name="Riley R."/>
            <person name="Salamov A."/>
            <person name="Simmons B.A."/>
            <person name="Magnuson J.K."/>
            <person name="Henrissat B."/>
            <person name="Mortensen U.H."/>
            <person name="Larsen T.O."/>
            <person name="Devries R.P."/>
            <person name="Grigoriev I.V."/>
            <person name="Machida M."/>
            <person name="Baker S.E."/>
            <person name="Andersen M.R."/>
        </authorList>
    </citation>
    <scope>NUCLEOTIDE SEQUENCE [LARGE SCALE GENOMIC DNA]</scope>
    <source>
        <strain evidence="2 3">CBS 151.66</strain>
    </source>
</reference>
<evidence type="ECO:0000313" key="2">
    <source>
        <dbReference type="EMBL" id="KAB8072705.1"/>
    </source>
</evidence>
<dbReference type="AlphaFoldDB" id="A0A5N5WYC7"/>
<evidence type="ECO:0000313" key="3">
    <source>
        <dbReference type="Proteomes" id="UP000326565"/>
    </source>
</evidence>